<dbReference type="InterPro" id="IPR016181">
    <property type="entry name" value="Acyl_CoA_acyltransferase"/>
</dbReference>
<keyword evidence="2" id="KW-0808">Transferase</keyword>
<gene>
    <name evidence="2" type="ORF">A6A05_17555</name>
</gene>
<evidence type="ECO:0000313" key="2">
    <source>
        <dbReference type="EMBL" id="OAN44350.1"/>
    </source>
</evidence>
<reference evidence="2 3" key="1">
    <citation type="submission" date="2016-04" db="EMBL/GenBank/DDBJ databases">
        <title>Draft genome sequence of freshwater magnetotactic bacteria Magnetospirillum marisnigri SP-1 and Magnetospirillum moscoviense BB-1.</title>
        <authorList>
            <person name="Koziaeva V."/>
            <person name="Dziuba M.V."/>
            <person name="Ivanov T.M."/>
            <person name="Kuznetsov B."/>
            <person name="Grouzdev D.S."/>
        </authorList>
    </citation>
    <scope>NUCLEOTIDE SEQUENCE [LARGE SCALE GENOMIC DNA]</scope>
    <source>
        <strain evidence="2 3">BB-1</strain>
    </source>
</reference>
<keyword evidence="3" id="KW-1185">Reference proteome</keyword>
<evidence type="ECO:0000313" key="3">
    <source>
        <dbReference type="Proteomes" id="UP000078543"/>
    </source>
</evidence>
<sequence length="197" mass="21677">MTANQGKGALPVLVRDATAADIDQIQTIYAYYVAKSAATFEEDVPGVEEMARRLAAVQRRGFPYLVAEDRGEIVGYCYAGPWRERSAYRYTVEDSIYVAPFVQRRGVGRILLGELIDRCAALGYRRMIAVIGDSANQGSISLHRALGFCQEGVLRGVGLKFGRWVDVVIMHRMLGDDSQPLPDGGLAPPLPRDEDPT</sequence>
<name>A0A178M6F9_9PROT</name>
<comment type="caution">
    <text evidence="2">The sequence shown here is derived from an EMBL/GenBank/DDBJ whole genome shotgun (WGS) entry which is preliminary data.</text>
</comment>
<dbReference type="Proteomes" id="UP000078543">
    <property type="component" value="Unassembled WGS sequence"/>
</dbReference>
<dbReference type="AlphaFoldDB" id="A0A178M6F9"/>
<dbReference type="PANTHER" id="PTHR43072">
    <property type="entry name" value="N-ACETYLTRANSFERASE"/>
    <property type="match status" value="1"/>
</dbReference>
<dbReference type="PANTHER" id="PTHR43072:SF8">
    <property type="entry name" value="ACYLTRANSFERASE FABY-RELATED"/>
    <property type="match status" value="1"/>
</dbReference>
<dbReference type="InterPro" id="IPR000182">
    <property type="entry name" value="GNAT_dom"/>
</dbReference>
<dbReference type="PROSITE" id="PS51186">
    <property type="entry name" value="GNAT"/>
    <property type="match status" value="1"/>
</dbReference>
<dbReference type="EMBL" id="LWQU01000198">
    <property type="protein sequence ID" value="OAN44350.1"/>
    <property type="molecule type" value="Genomic_DNA"/>
</dbReference>
<dbReference type="Pfam" id="PF13420">
    <property type="entry name" value="Acetyltransf_4"/>
    <property type="match status" value="1"/>
</dbReference>
<dbReference type="STRING" id="1437059.A6A05_17555"/>
<feature type="domain" description="N-acetyltransferase" evidence="1">
    <location>
        <begin position="12"/>
        <end position="175"/>
    </location>
</feature>
<dbReference type="GO" id="GO:0016747">
    <property type="term" value="F:acyltransferase activity, transferring groups other than amino-acyl groups"/>
    <property type="evidence" value="ECO:0007669"/>
    <property type="project" value="InterPro"/>
</dbReference>
<organism evidence="2 3">
    <name type="scientific">Magnetospirillum moscoviense</name>
    <dbReference type="NCBI Taxonomy" id="1437059"/>
    <lineage>
        <taxon>Bacteria</taxon>
        <taxon>Pseudomonadati</taxon>
        <taxon>Pseudomonadota</taxon>
        <taxon>Alphaproteobacteria</taxon>
        <taxon>Rhodospirillales</taxon>
        <taxon>Rhodospirillaceae</taxon>
        <taxon>Magnetospirillum</taxon>
    </lineage>
</organism>
<dbReference type="SUPFAM" id="SSF55729">
    <property type="entry name" value="Acyl-CoA N-acyltransferases (Nat)"/>
    <property type="match status" value="1"/>
</dbReference>
<dbReference type="OrthoDB" id="5459937at2"/>
<evidence type="ECO:0000259" key="1">
    <source>
        <dbReference type="PROSITE" id="PS51186"/>
    </source>
</evidence>
<protein>
    <submittedName>
        <fullName evidence="2">GCN5 family acetyltransferase</fullName>
    </submittedName>
</protein>
<accession>A0A178M6F9</accession>
<dbReference type="CDD" id="cd04301">
    <property type="entry name" value="NAT_SF"/>
    <property type="match status" value="1"/>
</dbReference>
<dbReference type="RefSeq" id="WP_068504617.1">
    <property type="nucleotide sequence ID" value="NZ_LWQU01000198.1"/>
</dbReference>
<proteinExistence type="predicted"/>
<dbReference type="Gene3D" id="3.40.630.30">
    <property type="match status" value="1"/>
</dbReference>